<gene>
    <name evidence="2" type="ORF">ALP74_00364</name>
</gene>
<dbReference type="EMBL" id="RBSH01000231">
    <property type="protein sequence ID" value="RMR97969.1"/>
    <property type="molecule type" value="Genomic_DNA"/>
</dbReference>
<evidence type="ECO:0000259" key="1">
    <source>
        <dbReference type="Pfam" id="PF00899"/>
    </source>
</evidence>
<sequence>MPDGAVSPSPFDAAVQVICDWLDGPGAAFATRAKVHNRRIKMDAWDITMSHPVVGSQRVQISIRPDFPASTPKVHFSPSLCLVWPHVEETGEFCHGVEPSPDDYAAPARALETVLSRLEGFWLNTQDPNWIEREFHRERLSYWARFCTRQHKASGRSAPQIARVILKPFERHMEGSVACYFEKSPRANAALLLASPTDNAPHNVAVRHGWNTGTLQRGVVLYVQIEANTPWSPSTWAVDFISLANLVDHCTGSLGFLARWISEKRKPEKKHELLMVVLVESGVCYGYVLQPGLIPNLTQPQLMPLTLDRVDSDWTLARDHQLGRLARRRAAKILLLGCGSLGSPLAELLARAGIGHMDLLDMEFLEAANCARHLLGANNLDQGKAQQIAKRLLEAVPDVHVTAHWTQASSWISQQCKPGSYDLVIDCTGESSVRALLAQYREASLGGCSVVHAWMEPQCAAGHVVYVDRDSVWPANDPTDLINVGDWKASGRVELQACGRGFHPYGAADAWHVASFAAERVLAIVDGVAQASAIWSYIRSSAYFEHLDADVDIGPLVPKSADIFHSVQITRPYAATVKPAP</sequence>
<dbReference type="GO" id="GO:0061504">
    <property type="term" value="P:cyclic threonylcarbamoyladenosine biosynthetic process"/>
    <property type="evidence" value="ECO:0007669"/>
    <property type="project" value="TreeGrafter"/>
</dbReference>
<dbReference type="AlphaFoldDB" id="A0AB37QKN1"/>
<dbReference type="Pfam" id="PF00899">
    <property type="entry name" value="ThiF"/>
    <property type="match status" value="1"/>
</dbReference>
<dbReference type="GO" id="GO:0008641">
    <property type="term" value="F:ubiquitin-like modifier activating enzyme activity"/>
    <property type="evidence" value="ECO:0007669"/>
    <property type="project" value="InterPro"/>
</dbReference>
<proteinExistence type="predicted"/>
<organism evidence="2 3">
    <name type="scientific">Pseudomonas coronafaciens pv. garcae</name>
    <dbReference type="NCBI Taxonomy" id="251653"/>
    <lineage>
        <taxon>Bacteria</taxon>
        <taxon>Pseudomonadati</taxon>
        <taxon>Pseudomonadota</taxon>
        <taxon>Gammaproteobacteria</taxon>
        <taxon>Pseudomonadales</taxon>
        <taxon>Pseudomonadaceae</taxon>
        <taxon>Pseudomonas</taxon>
        <taxon>Pseudomonas coronafaciens</taxon>
    </lineage>
</organism>
<dbReference type="PANTHER" id="PTHR43267:SF1">
    <property type="entry name" value="TRNA THREONYLCARBAMOYLADENOSINE DEHYDRATASE"/>
    <property type="match status" value="1"/>
</dbReference>
<dbReference type="InterPro" id="IPR045886">
    <property type="entry name" value="ThiF/MoeB/HesA"/>
</dbReference>
<dbReference type="InterPro" id="IPR016135">
    <property type="entry name" value="UBQ-conjugating_enzyme/RWD"/>
</dbReference>
<name>A0AB37QKN1_9PSED</name>
<protein>
    <recommendedName>
        <fullName evidence="1">THIF-type NAD/FAD binding fold domain-containing protein</fullName>
    </recommendedName>
</protein>
<dbReference type="Gene3D" id="3.40.50.720">
    <property type="entry name" value="NAD(P)-binding Rossmann-like Domain"/>
    <property type="match status" value="1"/>
</dbReference>
<dbReference type="InterPro" id="IPR000594">
    <property type="entry name" value="ThiF_NAD_FAD-bd"/>
</dbReference>
<dbReference type="GO" id="GO:0061503">
    <property type="term" value="F:tRNA threonylcarbamoyladenosine dehydratase"/>
    <property type="evidence" value="ECO:0007669"/>
    <property type="project" value="TreeGrafter"/>
</dbReference>
<evidence type="ECO:0000313" key="2">
    <source>
        <dbReference type="EMBL" id="RMR97969.1"/>
    </source>
</evidence>
<feature type="domain" description="THIF-type NAD/FAD binding fold" evidence="1">
    <location>
        <begin position="327"/>
        <end position="440"/>
    </location>
</feature>
<dbReference type="SUPFAM" id="SSF54495">
    <property type="entry name" value="UBC-like"/>
    <property type="match status" value="1"/>
</dbReference>
<dbReference type="SUPFAM" id="SSF69572">
    <property type="entry name" value="Activating enzymes of the ubiquitin-like proteins"/>
    <property type="match status" value="1"/>
</dbReference>
<comment type="caution">
    <text evidence="2">The sequence shown here is derived from an EMBL/GenBank/DDBJ whole genome shotgun (WGS) entry which is preliminary data.</text>
</comment>
<accession>A0AB37QKN1</accession>
<reference evidence="2 3" key="1">
    <citation type="submission" date="2018-08" db="EMBL/GenBank/DDBJ databases">
        <title>Recombination of ecologically and evolutionarily significant loci maintains genetic cohesion in the Pseudomonas syringae species complex.</title>
        <authorList>
            <person name="Dillon M."/>
            <person name="Thakur S."/>
            <person name="Almeida R.N.D."/>
            <person name="Weir B.S."/>
            <person name="Guttman D.S."/>
        </authorList>
    </citation>
    <scope>NUCLEOTIDE SEQUENCE [LARGE SCALE GENOMIC DNA]</scope>
    <source>
        <strain evidence="2 3">ICMP 5019</strain>
    </source>
</reference>
<dbReference type="PANTHER" id="PTHR43267">
    <property type="entry name" value="TRNA THREONYLCARBAMOYLADENOSINE DEHYDRATASE"/>
    <property type="match status" value="1"/>
</dbReference>
<evidence type="ECO:0000313" key="3">
    <source>
        <dbReference type="Proteomes" id="UP000272613"/>
    </source>
</evidence>
<dbReference type="InterPro" id="IPR035985">
    <property type="entry name" value="Ubiquitin-activating_enz"/>
</dbReference>
<dbReference type="Proteomes" id="UP000272613">
    <property type="component" value="Unassembled WGS sequence"/>
</dbReference>